<sequence>MTTFDEILEEAGKFGPYQRRIFAMMCMLSMPFSGVYVGIVFQGFTPDHWCRDSAVAEMRQACGWSMADSRRLAVPLVSSSGALQQSSCEQYEVDWNTTLSCDIQELNLSKTTTTACKDGWEYDYEGRQSFVTEVWQETELHDVQPDERDHRNPDGRGSKLLTEIVGVEYRRTVGVIYQMFFSIGILLLPLLAYFIADWRWLQVVITVPYFLFLSYYWFIPESPRWLLSQKKKSKAVEITEAMAKRNKMTLSKNIETLRDDNAETCTASFMDLIRTPKMRKHTFILSYNW</sequence>
<dbReference type="InterPro" id="IPR005828">
    <property type="entry name" value="MFS_sugar_transport-like"/>
</dbReference>
<gene>
    <name evidence="6" type="ORF">FQN60_015409</name>
</gene>
<dbReference type="EMBL" id="VOFY01000018">
    <property type="protein sequence ID" value="KAA8582863.1"/>
    <property type="molecule type" value="Genomic_DNA"/>
</dbReference>
<evidence type="ECO:0000256" key="1">
    <source>
        <dbReference type="ARBA" id="ARBA00004141"/>
    </source>
</evidence>
<dbReference type="GO" id="GO:0016020">
    <property type="term" value="C:membrane"/>
    <property type="evidence" value="ECO:0007669"/>
    <property type="project" value="UniProtKB-SubCell"/>
</dbReference>
<dbReference type="SUPFAM" id="SSF103473">
    <property type="entry name" value="MFS general substrate transporter"/>
    <property type="match status" value="1"/>
</dbReference>
<dbReference type="AlphaFoldDB" id="A0A5J5CPV1"/>
<comment type="caution">
    <text evidence="6">The sequence shown here is derived from an EMBL/GenBank/DDBJ whole genome shotgun (WGS) entry which is preliminary data.</text>
</comment>
<feature type="transmembrane region" description="Helical" evidence="5">
    <location>
        <begin position="175"/>
        <end position="194"/>
    </location>
</feature>
<organism evidence="6 7">
    <name type="scientific">Etheostoma spectabile</name>
    <name type="common">orangethroat darter</name>
    <dbReference type="NCBI Taxonomy" id="54343"/>
    <lineage>
        <taxon>Eukaryota</taxon>
        <taxon>Metazoa</taxon>
        <taxon>Chordata</taxon>
        <taxon>Craniata</taxon>
        <taxon>Vertebrata</taxon>
        <taxon>Euteleostomi</taxon>
        <taxon>Actinopterygii</taxon>
        <taxon>Neopterygii</taxon>
        <taxon>Teleostei</taxon>
        <taxon>Neoteleostei</taxon>
        <taxon>Acanthomorphata</taxon>
        <taxon>Eupercaria</taxon>
        <taxon>Perciformes</taxon>
        <taxon>Percoidei</taxon>
        <taxon>Percidae</taxon>
        <taxon>Etheostomatinae</taxon>
        <taxon>Etheostoma</taxon>
    </lineage>
</organism>
<evidence type="ECO:0000256" key="4">
    <source>
        <dbReference type="ARBA" id="ARBA00023136"/>
    </source>
</evidence>
<feature type="transmembrane region" description="Helical" evidence="5">
    <location>
        <begin position="200"/>
        <end position="219"/>
    </location>
</feature>
<dbReference type="GO" id="GO:0022857">
    <property type="term" value="F:transmembrane transporter activity"/>
    <property type="evidence" value="ECO:0007669"/>
    <property type="project" value="InterPro"/>
</dbReference>
<evidence type="ECO:0000313" key="7">
    <source>
        <dbReference type="Proteomes" id="UP000327493"/>
    </source>
</evidence>
<evidence type="ECO:0000256" key="2">
    <source>
        <dbReference type="ARBA" id="ARBA00022692"/>
    </source>
</evidence>
<dbReference type="Pfam" id="PF00083">
    <property type="entry name" value="Sugar_tr"/>
    <property type="match status" value="1"/>
</dbReference>
<evidence type="ECO:0000256" key="5">
    <source>
        <dbReference type="SAM" id="Phobius"/>
    </source>
</evidence>
<evidence type="ECO:0008006" key="8">
    <source>
        <dbReference type="Google" id="ProtNLM"/>
    </source>
</evidence>
<feature type="transmembrane region" description="Helical" evidence="5">
    <location>
        <begin position="20"/>
        <end position="41"/>
    </location>
</feature>
<keyword evidence="2 5" id="KW-0812">Transmembrane</keyword>
<evidence type="ECO:0000256" key="3">
    <source>
        <dbReference type="ARBA" id="ARBA00022989"/>
    </source>
</evidence>
<accession>A0A5J5CPV1</accession>
<proteinExistence type="predicted"/>
<dbReference type="Gene3D" id="1.20.1250.20">
    <property type="entry name" value="MFS general substrate transporter like domains"/>
    <property type="match status" value="1"/>
</dbReference>
<dbReference type="Proteomes" id="UP000327493">
    <property type="component" value="Chromosome 18"/>
</dbReference>
<reference evidence="6 7" key="1">
    <citation type="submission" date="2019-08" db="EMBL/GenBank/DDBJ databases">
        <title>A chromosome-level genome assembly, high-density linkage maps, and genome scans reveal the genomic architecture of hybrid incompatibilities underlying speciation via character displacement in darters (Percidae: Etheostominae).</title>
        <authorList>
            <person name="Moran R.L."/>
            <person name="Catchen J.M."/>
            <person name="Fuller R.C."/>
        </authorList>
    </citation>
    <scope>NUCLEOTIDE SEQUENCE [LARGE SCALE GENOMIC DNA]</scope>
    <source>
        <strain evidence="6">EspeVRDwgs_2016</strain>
        <tissue evidence="6">Muscle</tissue>
    </source>
</reference>
<keyword evidence="7" id="KW-1185">Reference proteome</keyword>
<name>A0A5J5CPV1_9PERO</name>
<dbReference type="PANTHER" id="PTHR24064">
    <property type="entry name" value="SOLUTE CARRIER FAMILY 22 MEMBER"/>
    <property type="match status" value="1"/>
</dbReference>
<protein>
    <recommendedName>
        <fullName evidence="8">Major facilitator superfamily (MFS) profile domain-containing protein</fullName>
    </recommendedName>
</protein>
<evidence type="ECO:0000313" key="6">
    <source>
        <dbReference type="EMBL" id="KAA8582863.1"/>
    </source>
</evidence>
<keyword evidence="3 5" id="KW-1133">Transmembrane helix</keyword>
<keyword evidence="4 5" id="KW-0472">Membrane</keyword>
<dbReference type="InterPro" id="IPR036259">
    <property type="entry name" value="MFS_trans_sf"/>
</dbReference>
<comment type="subcellular location">
    <subcellularLocation>
        <location evidence="1">Membrane</location>
        <topology evidence="1">Multi-pass membrane protein</topology>
    </subcellularLocation>
</comment>